<sequence length="68" mass="7550">MTVWLSWYLMQSMSEYARDLSPLENGGVLLEWRSEEDHIIVDLRGPATALFTDAIGSCRTPSFDAAGA</sequence>
<proteinExistence type="predicted"/>
<name>A0A1C3XTZ6_9BRAD</name>
<organism evidence="1 2">
    <name type="scientific">Bradyrhizobium shewense</name>
    <dbReference type="NCBI Taxonomy" id="1761772"/>
    <lineage>
        <taxon>Bacteria</taxon>
        <taxon>Pseudomonadati</taxon>
        <taxon>Pseudomonadota</taxon>
        <taxon>Alphaproteobacteria</taxon>
        <taxon>Hyphomicrobiales</taxon>
        <taxon>Nitrobacteraceae</taxon>
        <taxon>Bradyrhizobium</taxon>
    </lineage>
</organism>
<protein>
    <submittedName>
        <fullName evidence="1">Uncharacterized protein</fullName>
    </submittedName>
</protein>
<dbReference type="Proteomes" id="UP000199184">
    <property type="component" value="Unassembled WGS sequence"/>
</dbReference>
<evidence type="ECO:0000313" key="2">
    <source>
        <dbReference type="Proteomes" id="UP000199184"/>
    </source>
</evidence>
<reference evidence="2" key="1">
    <citation type="submission" date="2016-08" db="EMBL/GenBank/DDBJ databases">
        <authorList>
            <person name="Varghese N."/>
            <person name="Submissions Spin"/>
        </authorList>
    </citation>
    <scope>NUCLEOTIDE SEQUENCE [LARGE SCALE GENOMIC DNA]</scope>
    <source>
        <strain evidence="2">ERR11</strain>
    </source>
</reference>
<dbReference type="AlphaFoldDB" id="A0A1C3XTZ6"/>
<keyword evidence="2" id="KW-1185">Reference proteome</keyword>
<gene>
    <name evidence="1" type="ORF">GA0061098_104917</name>
</gene>
<dbReference type="EMBL" id="FMAI01000049">
    <property type="protein sequence ID" value="SCB55675.1"/>
    <property type="molecule type" value="Genomic_DNA"/>
</dbReference>
<accession>A0A1C3XTZ6</accession>
<evidence type="ECO:0000313" key="1">
    <source>
        <dbReference type="EMBL" id="SCB55675.1"/>
    </source>
</evidence>